<accession>A0A0P7USU5</accession>
<feature type="region of interest" description="Disordered" evidence="3">
    <location>
        <begin position="1"/>
        <end position="35"/>
    </location>
</feature>
<evidence type="ECO:0000256" key="3">
    <source>
        <dbReference type="SAM" id="MobiDB-lite"/>
    </source>
</evidence>
<comment type="caution">
    <text evidence="5">The sequence shown here is derived from an EMBL/GenBank/DDBJ whole genome shotgun (WGS) entry which is preliminary data.</text>
</comment>
<dbReference type="Gene3D" id="3.30.505.10">
    <property type="entry name" value="SH2 domain"/>
    <property type="match status" value="1"/>
</dbReference>
<evidence type="ECO:0000313" key="5">
    <source>
        <dbReference type="EMBL" id="KPP72813.1"/>
    </source>
</evidence>
<protein>
    <submittedName>
        <fullName evidence="5">B-cell linker protein-like</fullName>
    </submittedName>
</protein>
<proteinExistence type="predicted"/>
<dbReference type="Proteomes" id="UP000034805">
    <property type="component" value="Unassembled WGS sequence"/>
</dbReference>
<evidence type="ECO:0000313" key="6">
    <source>
        <dbReference type="Proteomes" id="UP000034805"/>
    </source>
</evidence>
<dbReference type="PANTHER" id="PTHR14098:SF17">
    <property type="entry name" value="B-CELL LINKER PROTEIN"/>
    <property type="match status" value="1"/>
</dbReference>
<feature type="compositionally biased region" description="Basic and acidic residues" evidence="3">
    <location>
        <begin position="75"/>
        <end position="87"/>
    </location>
</feature>
<dbReference type="EMBL" id="JARO02002376">
    <property type="protein sequence ID" value="KPP72813.1"/>
    <property type="molecule type" value="Genomic_DNA"/>
</dbReference>
<dbReference type="AlphaFoldDB" id="A0A0P7USU5"/>
<dbReference type="GO" id="GO:0035556">
    <property type="term" value="P:intracellular signal transduction"/>
    <property type="evidence" value="ECO:0007669"/>
    <property type="project" value="TreeGrafter"/>
</dbReference>
<sequence>MHRSQRERKCWKRLQQDEEDGDTYEAPPCERPAFSVEHRPMEDNVYIERPPAPHVPSRQAPIPLPSKTAPVAKAMKPEPNRDLKETYFDPSLKKPPAPEGRRPPFPVKRPPPTPVIKPLLPVSKPSQRGPFTAPSPQLPCYLTPVMWWLQDGAFLVRHSSAQSVRQPYTLVVLYQEKVYNIPVRFLEETQSYALGKEGKKTEEIFGSLQEIISHHMKNPILLIDSKSQAKQTTYLTHPAHP</sequence>
<dbReference type="SMART" id="SM00252">
    <property type="entry name" value="SH2"/>
    <property type="match status" value="1"/>
</dbReference>
<name>A0A0P7USU5_SCLFO</name>
<keyword evidence="1 2" id="KW-0727">SH2 domain</keyword>
<dbReference type="InterPro" id="IPR051751">
    <property type="entry name" value="Immunoreceptor_sig_adapters"/>
</dbReference>
<reference evidence="5 6" key="1">
    <citation type="submission" date="2015-08" db="EMBL/GenBank/DDBJ databases">
        <title>The genome of the Asian arowana (Scleropages formosus).</title>
        <authorList>
            <person name="Tan M.H."/>
            <person name="Gan H.M."/>
            <person name="Croft L.J."/>
            <person name="Austin C.M."/>
        </authorList>
    </citation>
    <scope>NUCLEOTIDE SEQUENCE [LARGE SCALE GENOMIC DNA]</scope>
    <source>
        <strain evidence="5">Aro1</strain>
    </source>
</reference>
<evidence type="ECO:0000256" key="2">
    <source>
        <dbReference type="PROSITE-ProRule" id="PRU00191"/>
    </source>
</evidence>
<evidence type="ECO:0000259" key="4">
    <source>
        <dbReference type="PROSITE" id="PS50001"/>
    </source>
</evidence>
<feature type="domain" description="SH2" evidence="4">
    <location>
        <begin position="150"/>
        <end position="239"/>
    </location>
</feature>
<dbReference type="GO" id="GO:0005737">
    <property type="term" value="C:cytoplasm"/>
    <property type="evidence" value="ECO:0007669"/>
    <property type="project" value="UniProtKB-ARBA"/>
</dbReference>
<dbReference type="FunFam" id="3.30.505.10:FF:000016">
    <property type="entry name" value="B-cell linker protein isoform 2"/>
    <property type="match status" value="1"/>
</dbReference>
<dbReference type="GO" id="GO:0007169">
    <property type="term" value="P:cell surface receptor protein tyrosine kinase signaling pathway"/>
    <property type="evidence" value="ECO:0007669"/>
    <property type="project" value="TreeGrafter"/>
</dbReference>
<dbReference type="Pfam" id="PF00017">
    <property type="entry name" value="SH2"/>
    <property type="match status" value="1"/>
</dbReference>
<evidence type="ECO:0000256" key="1">
    <source>
        <dbReference type="ARBA" id="ARBA00022999"/>
    </source>
</evidence>
<organism evidence="5 6">
    <name type="scientific">Scleropages formosus</name>
    <name type="common">Asian bonytongue</name>
    <name type="synonym">Osteoglossum formosum</name>
    <dbReference type="NCBI Taxonomy" id="113540"/>
    <lineage>
        <taxon>Eukaryota</taxon>
        <taxon>Metazoa</taxon>
        <taxon>Chordata</taxon>
        <taxon>Craniata</taxon>
        <taxon>Vertebrata</taxon>
        <taxon>Euteleostomi</taxon>
        <taxon>Actinopterygii</taxon>
        <taxon>Neopterygii</taxon>
        <taxon>Teleostei</taxon>
        <taxon>Osteoglossocephala</taxon>
        <taxon>Osteoglossomorpha</taxon>
        <taxon>Osteoglossiformes</taxon>
        <taxon>Osteoglossidae</taxon>
        <taxon>Scleropages</taxon>
    </lineage>
</organism>
<dbReference type="PROSITE" id="PS50001">
    <property type="entry name" value="SH2"/>
    <property type="match status" value="1"/>
</dbReference>
<feature type="region of interest" description="Disordered" evidence="3">
    <location>
        <begin position="47"/>
        <end position="130"/>
    </location>
</feature>
<dbReference type="SUPFAM" id="SSF55550">
    <property type="entry name" value="SH2 domain"/>
    <property type="match status" value="1"/>
</dbReference>
<dbReference type="InterPro" id="IPR000980">
    <property type="entry name" value="SH2"/>
</dbReference>
<dbReference type="InterPro" id="IPR036860">
    <property type="entry name" value="SH2_dom_sf"/>
</dbReference>
<feature type="compositionally biased region" description="Basic residues" evidence="3">
    <location>
        <begin position="1"/>
        <end position="12"/>
    </location>
</feature>
<gene>
    <name evidence="5" type="ORF">Z043_108156</name>
</gene>
<feature type="compositionally biased region" description="Pro residues" evidence="3">
    <location>
        <begin position="93"/>
        <end position="115"/>
    </location>
</feature>
<dbReference type="PANTHER" id="PTHR14098">
    <property type="entry name" value="SH2 DOMAIN CONTAINING PROTEIN"/>
    <property type="match status" value="1"/>
</dbReference>